<evidence type="ECO:0000259" key="2">
    <source>
        <dbReference type="PROSITE" id="PS50234"/>
    </source>
</evidence>
<reference evidence="3 4" key="1">
    <citation type="submission" date="2018-07" db="EMBL/GenBank/DDBJ databases">
        <title>Lottiidibacillus patelloidae gen. nov., sp. nov., isolated from the intestinal tract of a marine limpet and the reclassification of B. taeanensis BH030017T, B. algicola KMM 3737T and B. hwajinpoensis SW-72T as genus Lottiidibacillus.</title>
        <authorList>
            <person name="Liu R."/>
            <person name="Huang Z."/>
        </authorList>
    </citation>
    <scope>NUCLEOTIDE SEQUENCE [LARGE SCALE GENOMIC DNA]</scope>
    <source>
        <strain evidence="3 4">BH030017</strain>
    </source>
</reference>
<dbReference type="PANTHER" id="PTHR37464">
    <property type="entry name" value="BLL2463 PROTEIN"/>
    <property type="match status" value="1"/>
</dbReference>
<keyword evidence="1" id="KW-0472">Membrane</keyword>
<feature type="transmembrane region" description="Helical" evidence="1">
    <location>
        <begin position="6"/>
        <end position="24"/>
    </location>
</feature>
<evidence type="ECO:0000256" key="1">
    <source>
        <dbReference type="SAM" id="Phobius"/>
    </source>
</evidence>
<comment type="caution">
    <text evidence="3">The sequence shown here is derived from an EMBL/GenBank/DDBJ whole genome shotgun (WGS) entry which is preliminary data.</text>
</comment>
<dbReference type="RefSeq" id="WP_113808090.1">
    <property type="nucleotide sequence ID" value="NZ_QOCW01000031.1"/>
</dbReference>
<dbReference type="Gene3D" id="3.40.50.410">
    <property type="entry name" value="von Willebrand factor, type A domain"/>
    <property type="match status" value="1"/>
</dbReference>
<keyword evidence="4" id="KW-1185">Reference proteome</keyword>
<feature type="transmembrane region" description="Helical" evidence="1">
    <location>
        <begin position="582"/>
        <end position="601"/>
    </location>
</feature>
<evidence type="ECO:0000313" key="4">
    <source>
        <dbReference type="Proteomes" id="UP000253314"/>
    </source>
</evidence>
<organism evidence="3 4">
    <name type="scientific">Bacillus taeanensis</name>
    <dbReference type="NCBI Taxonomy" id="273032"/>
    <lineage>
        <taxon>Bacteria</taxon>
        <taxon>Bacillati</taxon>
        <taxon>Bacillota</taxon>
        <taxon>Bacilli</taxon>
        <taxon>Bacillales</taxon>
        <taxon>Bacillaceae</taxon>
        <taxon>Bacillus</taxon>
    </lineage>
</organism>
<dbReference type="Proteomes" id="UP000253314">
    <property type="component" value="Unassembled WGS sequence"/>
</dbReference>
<dbReference type="AlphaFoldDB" id="A0A366XPM7"/>
<dbReference type="OrthoDB" id="9780136at2"/>
<dbReference type="EMBL" id="QOCW01000031">
    <property type="protein sequence ID" value="RBW67686.1"/>
    <property type="molecule type" value="Genomic_DNA"/>
</dbReference>
<dbReference type="PROSITE" id="PS50234">
    <property type="entry name" value="VWFA"/>
    <property type="match status" value="1"/>
</dbReference>
<keyword evidence="1" id="KW-0812">Transmembrane</keyword>
<feature type="transmembrane region" description="Helical" evidence="1">
    <location>
        <begin position="59"/>
        <end position="80"/>
    </location>
</feature>
<sequence>MGFLSPFSFLFLSTVAVLISFYFFKKQFDRQTISSIYLWNQTVKDFETNRWHNKLKTNFLLFLQLLFMIALVFALARPYVTSEGINSDHLVIIVDTSATMAAAEENGTRFELAKEAVEKIVNSLNNEQVVTVIEAGRIPELLTVKETDQGKIKRLLDELSMSYEEADIKESVKLAQSMLHSASGEIHLFSDSVQKEMMQKLTLSHSITVHNFGTNNRNISLQSFGVKAESDSVSGVVTILNEEKSSKTVSLTISSDEKKLKELSVELPPNEVTVVRINDLAKEAVYEAVIAEKDGYQLDNRKYAFLGKQEAPTVYAAGNVNSFVIKALQAFGTEVVSVSKNGADRYVFSEEEEGSIYLLSGVPAEQWPSGPKLIFSPTEGGPLKIESKKELSVTLSGKSDPLLDYVDVNSFYLAKSYPIRESAHLQSIITSGDETIVAKGTSAGAPLVLYSFDMEDSDWPLHPSFPVLLNNSITYLAEHQQALGTFLPGKSEEVTYSSSTSEAFITRDGEKLMEINLSDRSLTLPKQPGLYELQEETKSGTLSRYFAVELSNNERTARVEPSFSLSINHEENSSAGFSQQDIWHWFAVLALIVLFIEWEVYRYGIRGR</sequence>
<gene>
    <name evidence="3" type="ORF">DS031_20655</name>
</gene>
<dbReference type="InterPro" id="IPR002035">
    <property type="entry name" value="VWF_A"/>
</dbReference>
<dbReference type="Pfam" id="PF13519">
    <property type="entry name" value="VWA_2"/>
    <property type="match status" value="1"/>
</dbReference>
<keyword evidence="1" id="KW-1133">Transmembrane helix</keyword>
<dbReference type="InterPro" id="IPR036465">
    <property type="entry name" value="vWFA_dom_sf"/>
</dbReference>
<evidence type="ECO:0000313" key="3">
    <source>
        <dbReference type="EMBL" id="RBW67686.1"/>
    </source>
</evidence>
<dbReference type="Pfam" id="PF07584">
    <property type="entry name" value="BatA"/>
    <property type="match status" value="1"/>
</dbReference>
<dbReference type="PANTHER" id="PTHR37464:SF1">
    <property type="entry name" value="BLL2463 PROTEIN"/>
    <property type="match status" value="1"/>
</dbReference>
<proteinExistence type="predicted"/>
<protein>
    <recommendedName>
        <fullName evidence="2">VWFA domain-containing protein</fullName>
    </recommendedName>
</protein>
<dbReference type="InterPro" id="IPR024163">
    <property type="entry name" value="Aerotolerance_reg_N"/>
</dbReference>
<feature type="domain" description="VWFA" evidence="2">
    <location>
        <begin position="89"/>
        <end position="267"/>
    </location>
</feature>
<dbReference type="SUPFAM" id="SSF53300">
    <property type="entry name" value="vWA-like"/>
    <property type="match status" value="1"/>
</dbReference>
<name>A0A366XPM7_9BACI</name>
<accession>A0A366XPM7</accession>